<evidence type="ECO:0000313" key="9">
    <source>
        <dbReference type="Proteomes" id="UP001583177"/>
    </source>
</evidence>
<evidence type="ECO:0000256" key="5">
    <source>
        <dbReference type="ARBA" id="ARBA00023295"/>
    </source>
</evidence>
<dbReference type="EMBL" id="JAWRVE010000148">
    <property type="protein sequence ID" value="KAL1853576.1"/>
    <property type="molecule type" value="Genomic_DNA"/>
</dbReference>
<keyword evidence="3 6" id="KW-0732">Signal</keyword>
<keyword evidence="5" id="KW-0326">Glycosidase</keyword>
<feature type="chain" id="PRO_5045556698" description="alpha-L-fucosidase" evidence="6">
    <location>
        <begin position="22"/>
        <end position="494"/>
    </location>
</feature>
<dbReference type="PANTHER" id="PTHR10030:SF37">
    <property type="entry name" value="ALPHA-L-FUCOSIDASE-RELATED"/>
    <property type="match status" value="1"/>
</dbReference>
<dbReference type="Proteomes" id="UP001583177">
    <property type="component" value="Unassembled WGS sequence"/>
</dbReference>
<protein>
    <recommendedName>
        <fullName evidence="2">alpha-L-fucosidase</fullName>
        <ecNumber evidence="2">3.2.1.51</ecNumber>
    </recommendedName>
</protein>
<evidence type="ECO:0000256" key="2">
    <source>
        <dbReference type="ARBA" id="ARBA00012662"/>
    </source>
</evidence>
<feature type="signal peptide" evidence="6">
    <location>
        <begin position="1"/>
        <end position="21"/>
    </location>
</feature>
<dbReference type="Pfam" id="PF01120">
    <property type="entry name" value="Alpha_L_fucos"/>
    <property type="match status" value="1"/>
</dbReference>
<comment type="caution">
    <text evidence="8">The sequence shown here is derived from an EMBL/GenBank/DDBJ whole genome shotgun (WGS) entry which is preliminary data.</text>
</comment>
<reference evidence="8 9" key="1">
    <citation type="journal article" date="2024" name="IMA Fungus">
        <title>IMA Genome - F19 : A genome assembly and annotation guide to empower mycologists, including annotated draft genome sequences of Ceratocystis pirilliformis, Diaporthe australafricana, Fusarium ophioides, Paecilomyces lecythidis, and Sporothrix stenoceras.</title>
        <authorList>
            <person name="Aylward J."/>
            <person name="Wilson A.M."/>
            <person name="Visagie C.M."/>
            <person name="Spraker J."/>
            <person name="Barnes I."/>
            <person name="Buitendag C."/>
            <person name="Ceriani C."/>
            <person name="Del Mar Angel L."/>
            <person name="du Plessis D."/>
            <person name="Fuchs T."/>
            <person name="Gasser K."/>
            <person name="Kramer D."/>
            <person name="Li W."/>
            <person name="Munsamy K."/>
            <person name="Piso A."/>
            <person name="Price J.L."/>
            <person name="Sonnekus B."/>
            <person name="Thomas C."/>
            <person name="van der Nest A."/>
            <person name="van Dijk A."/>
            <person name="van Heerden A."/>
            <person name="van Vuuren N."/>
            <person name="Yilmaz N."/>
            <person name="Duong T.A."/>
            <person name="van der Merwe N.A."/>
            <person name="Wingfield M.J."/>
            <person name="Wingfield B.D."/>
        </authorList>
    </citation>
    <scope>NUCLEOTIDE SEQUENCE [LARGE SCALE GENOMIC DNA]</scope>
    <source>
        <strain evidence="8 9">CMW 18300</strain>
    </source>
</reference>
<keyword evidence="9" id="KW-1185">Reference proteome</keyword>
<name>A0ABR3W5E5_9PEZI</name>
<evidence type="ECO:0000256" key="4">
    <source>
        <dbReference type="ARBA" id="ARBA00022801"/>
    </source>
</evidence>
<dbReference type="InterPro" id="IPR000933">
    <property type="entry name" value="Glyco_hydro_29"/>
</dbReference>
<dbReference type="EC" id="3.2.1.51" evidence="2"/>
<evidence type="ECO:0000313" key="8">
    <source>
        <dbReference type="EMBL" id="KAL1853576.1"/>
    </source>
</evidence>
<accession>A0ABR3W5E5</accession>
<dbReference type="SMART" id="SM00812">
    <property type="entry name" value="Alpha_L_fucos"/>
    <property type="match status" value="1"/>
</dbReference>
<dbReference type="PANTHER" id="PTHR10030">
    <property type="entry name" value="ALPHA-L-FUCOSIDASE"/>
    <property type="match status" value="1"/>
</dbReference>
<comment type="similarity">
    <text evidence="1">Belongs to the glycosyl hydrolase 29 family.</text>
</comment>
<feature type="domain" description="Glycoside hydrolase family 29 N-terminal" evidence="7">
    <location>
        <begin position="98"/>
        <end position="380"/>
    </location>
</feature>
<gene>
    <name evidence="8" type="ORF">Daus18300_011781</name>
</gene>
<evidence type="ECO:0000256" key="3">
    <source>
        <dbReference type="ARBA" id="ARBA00022729"/>
    </source>
</evidence>
<dbReference type="Gene3D" id="3.20.20.80">
    <property type="entry name" value="Glycosidases"/>
    <property type="match status" value="1"/>
</dbReference>
<evidence type="ECO:0000256" key="6">
    <source>
        <dbReference type="SAM" id="SignalP"/>
    </source>
</evidence>
<dbReference type="Gene3D" id="2.60.120.260">
    <property type="entry name" value="Galactose-binding domain-like"/>
    <property type="match status" value="1"/>
</dbReference>
<evidence type="ECO:0000256" key="1">
    <source>
        <dbReference type="ARBA" id="ARBA00007951"/>
    </source>
</evidence>
<organism evidence="8 9">
    <name type="scientific">Diaporthe australafricana</name>
    <dbReference type="NCBI Taxonomy" id="127596"/>
    <lineage>
        <taxon>Eukaryota</taxon>
        <taxon>Fungi</taxon>
        <taxon>Dikarya</taxon>
        <taxon>Ascomycota</taxon>
        <taxon>Pezizomycotina</taxon>
        <taxon>Sordariomycetes</taxon>
        <taxon>Sordariomycetidae</taxon>
        <taxon>Diaporthales</taxon>
        <taxon>Diaporthaceae</taxon>
        <taxon>Diaporthe</taxon>
    </lineage>
</organism>
<sequence length="494" mass="54637">MIMTPLLPQLHYLLAASIAAASSIHQAPSKYPARRDLNGTYPNYRVSPIDGSKIALPTQDQLDFQDREIGMLIHFEVATYIGIDGCNGVPGLVPSPSLFDPTLPNTDQWMDSITALGARYATLVAKHNCGFTTWPSAVSFETRDNTTSRYNYTVADSPISGTDVVQRFSDSANKYGVGHGFYYSTVVNNFLNVQNSLVNATWSPGEIRITNETYDEIVLAQLTELWTNYGSLTELWFDGGYSASQMTKIEDLLQKLQPQACIFNSCDTAGNCISANAVRWIGTESGLPNQEIWSTGVTNDGGDPSSEYFAPAECDTTLQTGTRWFWGQDQPLRSLDEMIDVYHQTVGRNCILELDLAPDRSGLVPARHAARYKEFGDFIKSCYESFIPAKNSTADTGVALSFEQPTSIDRIVMMEDQADGQLIRAYEVYAKIVDSEEMNGTLEVPWSLVSNGSSVGHKRIDLFEKPFTVTEVMVNATKFVDTPTWRSVTVHLCG</sequence>
<evidence type="ECO:0000259" key="7">
    <source>
        <dbReference type="Pfam" id="PF01120"/>
    </source>
</evidence>
<proteinExistence type="inferred from homology"/>
<dbReference type="InterPro" id="IPR017853">
    <property type="entry name" value="GH"/>
</dbReference>
<keyword evidence="4" id="KW-0378">Hydrolase</keyword>
<dbReference type="InterPro" id="IPR057739">
    <property type="entry name" value="Glyco_hydro_29_N"/>
</dbReference>
<dbReference type="SUPFAM" id="SSF51445">
    <property type="entry name" value="(Trans)glycosidases"/>
    <property type="match status" value="1"/>
</dbReference>